<evidence type="ECO:0000259" key="2">
    <source>
        <dbReference type="Pfam" id="PF13962"/>
    </source>
</evidence>
<dbReference type="PANTHER" id="PTHR24177:SF215">
    <property type="entry name" value="PGG DOMAIN-CONTAINING PROTEIN"/>
    <property type="match status" value="1"/>
</dbReference>
<reference evidence="3 4" key="1">
    <citation type="journal article" date="2021" name="Hortic Res">
        <title>The domestication of Cucurbita argyrosperma as revealed by the genome of its wild relative.</title>
        <authorList>
            <person name="Barrera-Redondo J."/>
            <person name="Sanchez-de la Vega G."/>
            <person name="Aguirre-Liguori J.A."/>
            <person name="Castellanos-Morales G."/>
            <person name="Gutierrez-Guerrero Y.T."/>
            <person name="Aguirre-Dugua X."/>
            <person name="Aguirre-Planter E."/>
            <person name="Tenaillon M.I."/>
            <person name="Lira-Saade R."/>
            <person name="Eguiarte L.E."/>
        </authorList>
    </citation>
    <scope>NUCLEOTIDE SEQUENCE [LARGE SCALE GENOMIC DNA]</scope>
    <source>
        <strain evidence="3">JBR-2021</strain>
    </source>
</reference>
<keyword evidence="1" id="KW-0472">Membrane</keyword>
<feature type="transmembrane region" description="Helical" evidence="1">
    <location>
        <begin position="192"/>
        <end position="210"/>
    </location>
</feature>
<proteinExistence type="predicted"/>
<evidence type="ECO:0000313" key="3">
    <source>
        <dbReference type="EMBL" id="KAG6573476.1"/>
    </source>
</evidence>
<dbReference type="InterPro" id="IPR026961">
    <property type="entry name" value="PGG_dom"/>
</dbReference>
<accession>A0AAV6M0Q5</accession>
<keyword evidence="1" id="KW-1133">Transmembrane helix</keyword>
<evidence type="ECO:0000313" key="4">
    <source>
        <dbReference type="Proteomes" id="UP000685013"/>
    </source>
</evidence>
<dbReference type="PANTHER" id="PTHR24177">
    <property type="entry name" value="CASKIN"/>
    <property type="match status" value="1"/>
</dbReference>
<name>A0AAV6M0Q5_9ROSI</name>
<protein>
    <recommendedName>
        <fullName evidence="2">PGG domain-containing protein</fullName>
    </recommendedName>
</protein>
<dbReference type="GO" id="GO:0016020">
    <property type="term" value="C:membrane"/>
    <property type="evidence" value="ECO:0007669"/>
    <property type="project" value="TreeGrafter"/>
</dbReference>
<comment type="caution">
    <text evidence="3">The sequence shown here is derived from an EMBL/GenBank/DDBJ whole genome shotgun (WGS) entry which is preliminary data.</text>
</comment>
<feature type="transmembrane region" description="Helical" evidence="1">
    <location>
        <begin position="275"/>
        <end position="295"/>
    </location>
</feature>
<sequence>MLADIDVSYYQEKQKSDSIRPKIFEYIDHPTDGKDIENMDHEETPLLLAAARGILEVVERIVEAHPEAVDYVTTQDRNILHVIIAHRQLKIFEWFKTRELLVHRLAKRIDVLGYTILHHVGITQFLHESTHGPAIQLQHELEWFDRIRKVLPVLYTMHYSNNKWRPRELFNKTHKDLLDKGKEWVKKTSESCSAVAVLMASVTFAAAFTVPGGLNSKTGSPVLLSNPTYMLFTGLDITSLISSLSSLILFLLILTSPFEMDTFRQQLPVQLSFGFNLLFLSVASTMIAFTMAVVLTMKATNMVWVEWLLYMVTLVPIIIFMVMKLPLLLELERNVQNSLQFLWKLLPRGFLAIFFEIPSKFLSNKST</sequence>
<dbReference type="Proteomes" id="UP000685013">
    <property type="component" value="Chromosome 18"/>
</dbReference>
<organism evidence="3 4">
    <name type="scientific">Cucurbita argyrosperma subsp. sororia</name>
    <dbReference type="NCBI Taxonomy" id="37648"/>
    <lineage>
        <taxon>Eukaryota</taxon>
        <taxon>Viridiplantae</taxon>
        <taxon>Streptophyta</taxon>
        <taxon>Embryophyta</taxon>
        <taxon>Tracheophyta</taxon>
        <taxon>Spermatophyta</taxon>
        <taxon>Magnoliopsida</taxon>
        <taxon>eudicotyledons</taxon>
        <taxon>Gunneridae</taxon>
        <taxon>Pentapetalae</taxon>
        <taxon>rosids</taxon>
        <taxon>fabids</taxon>
        <taxon>Cucurbitales</taxon>
        <taxon>Cucurbitaceae</taxon>
        <taxon>Cucurbiteae</taxon>
        <taxon>Cucurbita</taxon>
    </lineage>
</organism>
<dbReference type="AlphaFoldDB" id="A0AAV6M0Q5"/>
<feature type="transmembrane region" description="Helical" evidence="1">
    <location>
        <begin position="307"/>
        <end position="329"/>
    </location>
</feature>
<keyword evidence="4" id="KW-1185">Reference proteome</keyword>
<dbReference type="Pfam" id="PF13962">
    <property type="entry name" value="PGG"/>
    <property type="match status" value="1"/>
</dbReference>
<evidence type="ECO:0000256" key="1">
    <source>
        <dbReference type="SAM" id="Phobius"/>
    </source>
</evidence>
<feature type="transmembrane region" description="Helical" evidence="1">
    <location>
        <begin position="230"/>
        <end position="254"/>
    </location>
</feature>
<gene>
    <name evidence="3" type="ORF">SDJN03_27363</name>
</gene>
<dbReference type="EMBL" id="JAGKQH010000018">
    <property type="protein sequence ID" value="KAG6573476.1"/>
    <property type="molecule type" value="Genomic_DNA"/>
</dbReference>
<feature type="domain" description="PGG" evidence="2">
    <location>
        <begin position="182"/>
        <end position="295"/>
    </location>
</feature>
<feature type="non-terminal residue" evidence="3">
    <location>
        <position position="1"/>
    </location>
</feature>
<keyword evidence="1" id="KW-0812">Transmembrane</keyword>